<dbReference type="Proteomes" id="UP000478740">
    <property type="component" value="Unassembled WGS sequence"/>
</dbReference>
<dbReference type="CDD" id="cd00093">
    <property type="entry name" value="HTH_XRE"/>
    <property type="match status" value="1"/>
</dbReference>
<proteinExistence type="predicted"/>
<dbReference type="InterPro" id="IPR010982">
    <property type="entry name" value="Lambda_DNA-bd_dom_sf"/>
</dbReference>
<organism evidence="2 3">
    <name type="scientific">Paracoccus shanxieyensis</name>
    <dbReference type="NCBI Taxonomy" id="2675752"/>
    <lineage>
        <taxon>Bacteria</taxon>
        <taxon>Pseudomonadati</taxon>
        <taxon>Pseudomonadota</taxon>
        <taxon>Alphaproteobacteria</taxon>
        <taxon>Rhodobacterales</taxon>
        <taxon>Paracoccaceae</taxon>
        <taxon>Paracoccus</taxon>
    </lineage>
</organism>
<accession>A0A6L6J1U7</accession>
<dbReference type="InterPro" id="IPR001387">
    <property type="entry name" value="Cro/C1-type_HTH"/>
</dbReference>
<evidence type="ECO:0000313" key="2">
    <source>
        <dbReference type="EMBL" id="MTH66725.1"/>
    </source>
</evidence>
<sequence length="132" mass="14648">MHTLMSNTPVTEALRAIRERAGVGVREMARRLGMTSPSSYSHYEDAKRFKDDYLPMSWAIRFADALEPSGVDRTEVIALAGVDSAKPPPDVDERISQLSPRRKEMLMSLLADLEAAEALDLERQEKASGDAN</sequence>
<feature type="domain" description="HTH cro/C1-type" evidence="1">
    <location>
        <begin position="14"/>
        <end position="44"/>
    </location>
</feature>
<dbReference type="EMBL" id="WMII01000055">
    <property type="protein sequence ID" value="MTH66725.1"/>
    <property type="molecule type" value="Genomic_DNA"/>
</dbReference>
<dbReference type="SUPFAM" id="SSF47413">
    <property type="entry name" value="lambda repressor-like DNA-binding domains"/>
    <property type="match status" value="1"/>
</dbReference>
<keyword evidence="3" id="KW-1185">Reference proteome</keyword>
<reference evidence="2 3" key="1">
    <citation type="submission" date="2019-11" db="EMBL/GenBank/DDBJ databases">
        <authorList>
            <person name="Dong K."/>
        </authorList>
    </citation>
    <scope>NUCLEOTIDE SEQUENCE [LARGE SCALE GENOMIC DNA]</scope>
    <source>
        <strain evidence="2 3">DK608</strain>
    </source>
</reference>
<gene>
    <name evidence="2" type="ORF">GL284_21025</name>
</gene>
<evidence type="ECO:0000313" key="3">
    <source>
        <dbReference type="Proteomes" id="UP000478740"/>
    </source>
</evidence>
<dbReference type="AlphaFoldDB" id="A0A6L6J1U7"/>
<comment type="caution">
    <text evidence="2">The sequence shown here is derived from an EMBL/GenBank/DDBJ whole genome shotgun (WGS) entry which is preliminary data.</text>
</comment>
<dbReference type="PROSITE" id="PS50943">
    <property type="entry name" value="HTH_CROC1"/>
    <property type="match status" value="1"/>
</dbReference>
<evidence type="ECO:0000259" key="1">
    <source>
        <dbReference type="PROSITE" id="PS50943"/>
    </source>
</evidence>
<name>A0A6L6J1U7_9RHOB</name>
<dbReference type="Pfam" id="PF13560">
    <property type="entry name" value="HTH_31"/>
    <property type="match status" value="1"/>
</dbReference>
<protein>
    <submittedName>
        <fullName evidence="2">Helix-turn-helix domain-containing protein</fullName>
    </submittedName>
</protein>
<dbReference type="GO" id="GO:0003677">
    <property type="term" value="F:DNA binding"/>
    <property type="evidence" value="ECO:0007669"/>
    <property type="project" value="InterPro"/>
</dbReference>